<organism evidence="2 3">
    <name type="scientific">Candidatus Woesebacteria bacterium GW2011_GWA1_37_8</name>
    <dbReference type="NCBI Taxonomy" id="1618546"/>
    <lineage>
        <taxon>Bacteria</taxon>
        <taxon>Candidatus Woeseibacteriota</taxon>
    </lineage>
</organism>
<dbReference type="InterPro" id="IPR046487">
    <property type="entry name" value="DUF6580"/>
</dbReference>
<feature type="transmembrane region" description="Helical" evidence="1">
    <location>
        <begin position="108"/>
        <end position="128"/>
    </location>
</feature>
<sequence length="200" mass="23169">MKTSIQKVNVKFIFIIFLFLFSFLERTIWDMGANIELLTSALILSTYFLNSKKTFWLVLLTIALSDLIIGNTNIFLFTWSGFLIPAFFSGFVIKKLIINHKSRITKKIFGASALMLTGLSTNIFFYIWTNFGVWLLDTWGMYSNDFAGLIRCYINALPFLKNQFLSSIIFIPMGFFAIEILLKYLPDKIKLVNRSFMTNH</sequence>
<dbReference type="EMBL" id="LBTR01000036">
    <property type="protein sequence ID" value="KKQ44007.1"/>
    <property type="molecule type" value="Genomic_DNA"/>
</dbReference>
<protein>
    <recommendedName>
        <fullName evidence="4">Rod shape-determining protein MreD</fullName>
    </recommendedName>
</protein>
<dbReference type="Pfam" id="PF20221">
    <property type="entry name" value="DUF6580"/>
    <property type="match status" value="1"/>
</dbReference>
<evidence type="ECO:0000313" key="2">
    <source>
        <dbReference type="EMBL" id="KKQ44007.1"/>
    </source>
</evidence>
<feature type="transmembrane region" description="Helical" evidence="1">
    <location>
        <begin position="12"/>
        <end position="29"/>
    </location>
</feature>
<reference evidence="2 3" key="1">
    <citation type="journal article" date="2015" name="Nature">
        <title>rRNA introns, odd ribosomes, and small enigmatic genomes across a large radiation of phyla.</title>
        <authorList>
            <person name="Brown C.T."/>
            <person name="Hug L.A."/>
            <person name="Thomas B.C."/>
            <person name="Sharon I."/>
            <person name="Castelle C.J."/>
            <person name="Singh A."/>
            <person name="Wilkins M.J."/>
            <person name="Williams K.H."/>
            <person name="Banfield J.F."/>
        </authorList>
    </citation>
    <scope>NUCLEOTIDE SEQUENCE [LARGE SCALE GENOMIC DNA]</scope>
</reference>
<dbReference type="AlphaFoldDB" id="A0A0G0HP64"/>
<comment type="caution">
    <text evidence="2">The sequence shown here is derived from an EMBL/GenBank/DDBJ whole genome shotgun (WGS) entry which is preliminary data.</text>
</comment>
<dbReference type="Proteomes" id="UP000034603">
    <property type="component" value="Unassembled WGS sequence"/>
</dbReference>
<accession>A0A0G0HP64</accession>
<keyword evidence="1" id="KW-0812">Transmembrane</keyword>
<name>A0A0G0HP64_9BACT</name>
<evidence type="ECO:0000256" key="1">
    <source>
        <dbReference type="SAM" id="Phobius"/>
    </source>
</evidence>
<evidence type="ECO:0000313" key="3">
    <source>
        <dbReference type="Proteomes" id="UP000034603"/>
    </source>
</evidence>
<proteinExistence type="predicted"/>
<keyword evidence="1" id="KW-1133">Transmembrane helix</keyword>
<feature type="transmembrane region" description="Helical" evidence="1">
    <location>
        <begin position="164"/>
        <end position="185"/>
    </location>
</feature>
<keyword evidence="1" id="KW-0472">Membrane</keyword>
<feature type="transmembrane region" description="Helical" evidence="1">
    <location>
        <begin position="55"/>
        <end position="88"/>
    </location>
</feature>
<gene>
    <name evidence="2" type="ORF">US62_C0036G0023</name>
</gene>
<evidence type="ECO:0008006" key="4">
    <source>
        <dbReference type="Google" id="ProtNLM"/>
    </source>
</evidence>